<keyword evidence="2" id="KW-1185">Reference proteome</keyword>
<name>A0ABW0MXA0_9ACTN</name>
<reference evidence="2" key="1">
    <citation type="journal article" date="2019" name="Int. J. Syst. Evol. Microbiol.">
        <title>The Global Catalogue of Microorganisms (GCM) 10K type strain sequencing project: providing services to taxonomists for standard genome sequencing and annotation.</title>
        <authorList>
            <consortium name="The Broad Institute Genomics Platform"/>
            <consortium name="The Broad Institute Genome Sequencing Center for Infectious Disease"/>
            <person name="Wu L."/>
            <person name="Ma J."/>
        </authorList>
    </citation>
    <scope>NUCLEOTIDE SEQUENCE [LARGE SCALE GENOMIC DNA]</scope>
    <source>
        <strain evidence="2">KACC 13778</strain>
    </source>
</reference>
<dbReference type="EMBL" id="JBHSMD010000002">
    <property type="protein sequence ID" value="MFC5492950.1"/>
    <property type="molecule type" value="Genomic_DNA"/>
</dbReference>
<organism evidence="1 2">
    <name type="scientific">Nocardioides caricicola</name>
    <dbReference type="NCBI Taxonomy" id="634770"/>
    <lineage>
        <taxon>Bacteria</taxon>
        <taxon>Bacillati</taxon>
        <taxon>Actinomycetota</taxon>
        <taxon>Actinomycetes</taxon>
        <taxon>Propionibacteriales</taxon>
        <taxon>Nocardioidaceae</taxon>
        <taxon>Nocardioides</taxon>
    </lineage>
</organism>
<accession>A0ABW0MXA0</accession>
<dbReference type="RefSeq" id="WP_345171608.1">
    <property type="nucleotide sequence ID" value="NZ_BAABFQ010000003.1"/>
</dbReference>
<proteinExistence type="predicted"/>
<evidence type="ECO:0008006" key="3">
    <source>
        <dbReference type="Google" id="ProtNLM"/>
    </source>
</evidence>
<comment type="caution">
    <text evidence="1">The sequence shown here is derived from an EMBL/GenBank/DDBJ whole genome shotgun (WGS) entry which is preliminary data.</text>
</comment>
<evidence type="ECO:0000313" key="1">
    <source>
        <dbReference type="EMBL" id="MFC5492950.1"/>
    </source>
</evidence>
<gene>
    <name evidence="1" type="ORF">ACFPKY_07555</name>
</gene>
<protein>
    <recommendedName>
        <fullName evidence="3">TPM domain-containing protein</fullName>
    </recommendedName>
</protein>
<dbReference type="Proteomes" id="UP001595956">
    <property type="component" value="Unassembled WGS sequence"/>
</dbReference>
<sequence length="140" mass="15260">MEGIAEPVDPALAAVLRRAVLEHARTERRRAFPALVHVGAPGGREEVFAVVPGEPLDHGLRADVVAALLQRSRRGQAVPLVWLTRPGPLVLEDLDAQWLSAARSAAAEAGVVLTLVVVTRSGWFDPRSGARRVWKRVRDR</sequence>
<evidence type="ECO:0000313" key="2">
    <source>
        <dbReference type="Proteomes" id="UP001595956"/>
    </source>
</evidence>